<sequence length="1320" mass="146925">MSASVAEDAPSPLSDGQSVVDPTVSKSPSRDSLDNSNKIQDEKGKGAETSPKVHPMAFTIDFGEGKQVDKSRLEELAQKSKARHQRIQSMSASLTRPAPVVTKPPVSAKLPRKAQGYNSEGYFSSDQEDCLSGSIKLKQSPLAQNIDRTHITSPNTHRNLKSPIVEPLLSKRVSKSPIVDSIMSRSDILPSRQSLNLPLKNTNSSYLRDVHRTPSYGNLASSYQPKSTMPDIISPEAVMLTDISSPELDILTPDNGLSTPEHGPRSPVIRKARAMSETPDMLFKKVIETTLFIDDEVDRESNNSSTGTYTIEGDNYTEEQKARMSIDRKFGSDMLTDTMKDTLKRQAAGESDPELVFDYPTAITKEPRKLRSPLLSQETFDIPTKVSKEKNVLEISCCYESPTDHDLAAQTSKQIKSTRNYLEKIKNRVRTITEKTFAKHEPEPDLGNFTSVTTSGVLSSKAPVKIEFHNRRRCSLAKSEIDQTDYVHRLSRESSVPISLSTTKPPFEEAKFESTALRNTLKALRDDCGDHAEISQDQVVGKLSNMSLNRCKGDKTWIQDWAESVKEYNNNSLGKEPVLTSVFVGDPDRNPLSPRWDVNKCGSRASLSSAATPTKIPSPVGTLHRRQTPDLIPATQDTESYLQKTQNAITNLQAKLHTSRNTPNAFNMAASLTSSLHTDKTVISRLPVSQLSRSNSLNYRLKRKTAEPGSPLRNPGNYVITGSGKVPESTRLLLNSASRSLDTDQKNDASLYSPSSDRPVALSNLNVKQHTRHKSFDSKEGNVCSDLRNSYSMQGLKTVNNNEKLDQSRNLGDKKAGHQRVYSDGIDKPLKILYTPCNVAFGSAMRRSSSFNTVRQNNNYIDSGRIMNPENSPDLRYKRPLVRDLKSVAPSNSPRCPNTPEMQRKFGPGLVRNSCRLTNEKRPLNSRMSEPPISREERSKPTNHHSRRVSEPRQVATNRLTKSRSSTREFQPKGQDKGHKPSQHRSSSALATKEVEFTNWKRRATYDPMRAAQEGKRKEKAKRNGCSKDDLSSPSHSSPVHYPNYSSDLDDDATMSSDHSPPPARQTRDTQNHSTDTLKRQADADKRKTFILDDVTPTRDNVELFKDTIEKRKTFILDSDTNSTTNGSSPRNSSIFSHEKTSLTHASDTDNESGTESAEVVRRHPGGSGTANVNRYSGDYSMSSSTTSITQGKKNIQPRYLDISKYKNESSPKNFLRRDPSKTYVNVLPNHEGKVNKGSAQQYELEQKKQELEKWKRRASYDPRKAAAAAAAKKQPASASSSVLRSQSFHGPVLASATLRYQPPSTQIVESYDVSSDNDF</sequence>
<evidence type="ECO:0000313" key="2">
    <source>
        <dbReference type="EMBL" id="KAG7295172.1"/>
    </source>
</evidence>
<accession>A0ABQ7PQA4</accession>
<feature type="compositionally biased region" description="Basic and acidic residues" evidence="1">
    <location>
        <begin position="966"/>
        <end position="979"/>
    </location>
</feature>
<reference evidence="2 3" key="1">
    <citation type="submission" date="2021-06" db="EMBL/GenBank/DDBJ databases">
        <title>A haploid diamondback moth (Plutella xylostella L.) genome assembly resolves 31 chromosomes and identifies a diamide resistance mutation.</title>
        <authorList>
            <person name="Ward C.M."/>
            <person name="Perry K.D."/>
            <person name="Baker G."/>
            <person name="Powis K."/>
            <person name="Heckel D.G."/>
            <person name="Baxter S.W."/>
        </authorList>
    </citation>
    <scope>NUCLEOTIDE SEQUENCE [LARGE SCALE GENOMIC DNA]</scope>
    <source>
        <strain evidence="2 3">LV</strain>
        <tissue evidence="2">Single pupa</tissue>
    </source>
</reference>
<evidence type="ECO:0008006" key="4">
    <source>
        <dbReference type="Google" id="ProtNLM"/>
    </source>
</evidence>
<feature type="region of interest" description="Disordered" evidence="1">
    <location>
        <begin position="1119"/>
        <end position="1196"/>
    </location>
</feature>
<feature type="compositionally biased region" description="Low complexity" evidence="1">
    <location>
        <begin position="1119"/>
        <end position="1129"/>
    </location>
</feature>
<feature type="region of interest" description="Disordered" evidence="1">
    <location>
        <begin position="704"/>
        <end position="724"/>
    </location>
</feature>
<feature type="region of interest" description="Disordered" evidence="1">
    <location>
        <begin position="1"/>
        <end position="65"/>
    </location>
</feature>
<feature type="compositionally biased region" description="Basic and acidic residues" evidence="1">
    <location>
        <begin position="28"/>
        <end position="46"/>
    </location>
</feature>
<feature type="region of interest" description="Disordered" evidence="1">
    <location>
        <begin position="795"/>
        <end position="818"/>
    </location>
</feature>
<feature type="compositionally biased region" description="Low complexity" evidence="1">
    <location>
        <begin position="1181"/>
        <end position="1190"/>
    </location>
</feature>
<feature type="region of interest" description="Disordered" evidence="1">
    <location>
        <begin position="89"/>
        <end position="112"/>
    </location>
</feature>
<feature type="compositionally biased region" description="Low complexity" evidence="1">
    <location>
        <begin position="1032"/>
        <end position="1047"/>
    </location>
</feature>
<proteinExistence type="predicted"/>
<name>A0ABQ7PQA4_PLUXY</name>
<feature type="compositionally biased region" description="Low complexity" evidence="1">
    <location>
        <begin position="1266"/>
        <end position="1286"/>
    </location>
</feature>
<dbReference type="EMBL" id="JAHIBW010000031">
    <property type="protein sequence ID" value="KAG7295172.1"/>
    <property type="molecule type" value="Genomic_DNA"/>
</dbReference>
<feature type="compositionally biased region" description="Polar residues" evidence="1">
    <location>
        <begin position="955"/>
        <end position="964"/>
    </location>
</feature>
<feature type="compositionally biased region" description="Basic and acidic residues" evidence="1">
    <location>
        <begin position="1066"/>
        <end position="1082"/>
    </location>
</feature>
<dbReference type="Proteomes" id="UP000823941">
    <property type="component" value="Chromosome 31"/>
</dbReference>
<protein>
    <recommendedName>
        <fullName evidence="4">WASP family protein member</fullName>
    </recommendedName>
</protein>
<feature type="region of interest" description="Disordered" evidence="1">
    <location>
        <begin position="887"/>
        <end position="1082"/>
    </location>
</feature>
<gene>
    <name evidence="2" type="ORF">JYU34_022141</name>
</gene>
<keyword evidence="3" id="KW-1185">Reference proteome</keyword>
<evidence type="ECO:0000313" key="3">
    <source>
        <dbReference type="Proteomes" id="UP000823941"/>
    </source>
</evidence>
<feature type="compositionally biased region" description="Basic and acidic residues" evidence="1">
    <location>
        <begin position="803"/>
        <end position="816"/>
    </location>
</feature>
<comment type="caution">
    <text evidence="2">The sequence shown here is derived from an EMBL/GenBank/DDBJ whole genome shotgun (WGS) entry which is preliminary data.</text>
</comment>
<evidence type="ECO:0000256" key="1">
    <source>
        <dbReference type="SAM" id="MobiDB-lite"/>
    </source>
</evidence>
<organism evidence="2 3">
    <name type="scientific">Plutella xylostella</name>
    <name type="common">Diamondback moth</name>
    <name type="synonym">Plutella maculipennis</name>
    <dbReference type="NCBI Taxonomy" id="51655"/>
    <lineage>
        <taxon>Eukaryota</taxon>
        <taxon>Metazoa</taxon>
        <taxon>Ecdysozoa</taxon>
        <taxon>Arthropoda</taxon>
        <taxon>Hexapoda</taxon>
        <taxon>Insecta</taxon>
        <taxon>Pterygota</taxon>
        <taxon>Neoptera</taxon>
        <taxon>Endopterygota</taxon>
        <taxon>Lepidoptera</taxon>
        <taxon>Glossata</taxon>
        <taxon>Ditrysia</taxon>
        <taxon>Yponomeutoidea</taxon>
        <taxon>Plutellidae</taxon>
        <taxon>Plutella</taxon>
    </lineage>
</organism>
<feature type="compositionally biased region" description="Basic and acidic residues" evidence="1">
    <location>
        <begin position="1254"/>
        <end position="1265"/>
    </location>
</feature>
<feature type="region of interest" description="Disordered" evidence="1">
    <location>
        <begin position="1254"/>
        <end position="1286"/>
    </location>
</feature>
<feature type="region of interest" description="Disordered" evidence="1">
    <location>
        <begin position="738"/>
        <end position="758"/>
    </location>
</feature>